<protein>
    <submittedName>
        <fullName evidence="1">Uncharacterized protein</fullName>
    </submittedName>
</protein>
<sequence>MGIFTIGRLNDGQQVRQDGLTSPMFIYFYMSGLIEELSSTKIGRVKLVLNLPTTKREHERPFSIWLTTVERDLKEARIRKMFSTGSSNLEEKRKGEERPTPTGRGHYYDVDALFYQRGRFSLRCFKSSVNISSLAAWGCCRPSSAQPASCGSARSRCGSAARSSRAVVSTLQKLNLLAYTRVFSCLGLLPAKLNAAGGLRLSALSLWLGSACLGLLPAKLDAAGGLRLSALSLWLGRAFVACSSEYITKVKPLSLHARVQLPGAVAGQAQRGRRAAAQRIAVARQRVVACSTAWGCCRQTQRGRLGSAHSRCGSAARSSRAVVSTLKVKPLSLHARVQLPGAAAGQAQRGRRVRLSALSLWLGRAFVACSSEYITKIKPLSLRACSAAWGCCQAQRGRRAGSAHSRCGSAARSSRAVVSTLQKLNLLVYTRVFSCLGLLPAKLSAAGGCGSARSRCGSAARSSRAVVSTLQKLNLLVYTRVFSCLGLLPAKLNAAGGLRLSALSLWLGSAFVACSTQRGRRVRLSALSLWLGRAFVACSSEYITKVKPLSLHARVQLPGAAAGCSTRPAGGSAHSLWLGSAFVACSSEYITKLNLLAYTRLFSCLGLLPAKLNAAGGLRLSALSLWLGSAFVAYSSEPRFLF</sequence>
<gene>
    <name evidence="1" type="ORF">EVAR_31401_1</name>
</gene>
<dbReference type="AlphaFoldDB" id="A0A4C1UZ34"/>
<comment type="caution">
    <text evidence="1">The sequence shown here is derived from an EMBL/GenBank/DDBJ whole genome shotgun (WGS) entry which is preliminary data.</text>
</comment>
<organism evidence="1 2">
    <name type="scientific">Eumeta variegata</name>
    <name type="common">Bagworm moth</name>
    <name type="synonym">Eumeta japonica</name>
    <dbReference type="NCBI Taxonomy" id="151549"/>
    <lineage>
        <taxon>Eukaryota</taxon>
        <taxon>Metazoa</taxon>
        <taxon>Ecdysozoa</taxon>
        <taxon>Arthropoda</taxon>
        <taxon>Hexapoda</taxon>
        <taxon>Insecta</taxon>
        <taxon>Pterygota</taxon>
        <taxon>Neoptera</taxon>
        <taxon>Endopterygota</taxon>
        <taxon>Lepidoptera</taxon>
        <taxon>Glossata</taxon>
        <taxon>Ditrysia</taxon>
        <taxon>Tineoidea</taxon>
        <taxon>Psychidae</taxon>
        <taxon>Oiketicinae</taxon>
        <taxon>Eumeta</taxon>
    </lineage>
</organism>
<accession>A0A4C1UZ34</accession>
<evidence type="ECO:0000313" key="1">
    <source>
        <dbReference type="EMBL" id="GBP31277.1"/>
    </source>
</evidence>
<proteinExistence type="predicted"/>
<dbReference type="Proteomes" id="UP000299102">
    <property type="component" value="Unassembled WGS sequence"/>
</dbReference>
<dbReference type="EMBL" id="BGZK01000244">
    <property type="protein sequence ID" value="GBP31277.1"/>
    <property type="molecule type" value="Genomic_DNA"/>
</dbReference>
<reference evidence="1 2" key="1">
    <citation type="journal article" date="2019" name="Commun. Biol.">
        <title>The bagworm genome reveals a unique fibroin gene that provides high tensile strength.</title>
        <authorList>
            <person name="Kono N."/>
            <person name="Nakamura H."/>
            <person name="Ohtoshi R."/>
            <person name="Tomita M."/>
            <person name="Numata K."/>
            <person name="Arakawa K."/>
        </authorList>
    </citation>
    <scope>NUCLEOTIDE SEQUENCE [LARGE SCALE GENOMIC DNA]</scope>
</reference>
<keyword evidence="2" id="KW-1185">Reference proteome</keyword>
<name>A0A4C1UZ34_EUMVA</name>
<evidence type="ECO:0000313" key="2">
    <source>
        <dbReference type="Proteomes" id="UP000299102"/>
    </source>
</evidence>